<keyword evidence="2" id="KW-1185">Reference proteome</keyword>
<dbReference type="EMBL" id="DF837289">
    <property type="protein sequence ID" value="GAN11809.1"/>
    <property type="molecule type" value="Genomic_DNA"/>
</dbReference>
<name>A0A0C9MWR5_9FUNG</name>
<dbReference type="AlphaFoldDB" id="A0A0C9MWR5"/>
<accession>A0A0C9MWR5</accession>
<proteinExistence type="predicted"/>
<protein>
    <submittedName>
        <fullName evidence="1">Uncharacterized protein</fullName>
    </submittedName>
</protein>
<organism evidence="1">
    <name type="scientific">Mucor ambiguus</name>
    <dbReference type="NCBI Taxonomy" id="91626"/>
    <lineage>
        <taxon>Eukaryota</taxon>
        <taxon>Fungi</taxon>
        <taxon>Fungi incertae sedis</taxon>
        <taxon>Mucoromycota</taxon>
        <taxon>Mucoromycotina</taxon>
        <taxon>Mucoromycetes</taxon>
        <taxon>Mucorales</taxon>
        <taxon>Mucorineae</taxon>
        <taxon>Mucoraceae</taxon>
        <taxon>Mucor</taxon>
    </lineage>
</organism>
<reference evidence="1" key="1">
    <citation type="submission" date="2014-09" db="EMBL/GenBank/DDBJ databases">
        <title>Draft genome sequence of an oleaginous Mucoromycotina fungus Mucor ambiguus NBRC6742.</title>
        <authorList>
            <person name="Takeda I."/>
            <person name="Yamane N."/>
            <person name="Morita T."/>
            <person name="Tamano K."/>
            <person name="Machida M."/>
            <person name="Baker S."/>
            <person name="Koike H."/>
        </authorList>
    </citation>
    <scope>NUCLEOTIDE SEQUENCE</scope>
    <source>
        <strain evidence="1">NBRC 6742</strain>
    </source>
</reference>
<evidence type="ECO:0000313" key="2">
    <source>
        <dbReference type="Proteomes" id="UP000053815"/>
    </source>
</evidence>
<dbReference type="Proteomes" id="UP000053815">
    <property type="component" value="Unassembled WGS sequence"/>
</dbReference>
<evidence type="ECO:0000313" key="1">
    <source>
        <dbReference type="EMBL" id="GAN11809.1"/>
    </source>
</evidence>
<sequence>MPLNIATNVFFEDENESDFVDSKANNNVTANAVESKVINNNHAKQEEVTDDVASPPPAKYSKIWIPLRPDFFR</sequence>
<gene>
    <name evidence="1" type="ORF">MAM1_1000d11413</name>
</gene>